<dbReference type="Proteomes" id="UP000757890">
    <property type="component" value="Unassembled WGS sequence"/>
</dbReference>
<name>A0A930B6M0_9FIRM</name>
<dbReference type="AlphaFoldDB" id="A0A930B6M0"/>
<protein>
    <submittedName>
        <fullName evidence="1">Uncharacterized protein</fullName>
    </submittedName>
</protein>
<gene>
    <name evidence="1" type="ORF">HXL70_07230</name>
</gene>
<proteinExistence type="predicted"/>
<dbReference type="EMBL" id="JABZMK010000057">
    <property type="protein sequence ID" value="MBF1129818.1"/>
    <property type="molecule type" value="Genomic_DNA"/>
</dbReference>
<organism evidence="1 2">
    <name type="scientific">Dialister invisus</name>
    <dbReference type="NCBI Taxonomy" id="218538"/>
    <lineage>
        <taxon>Bacteria</taxon>
        <taxon>Bacillati</taxon>
        <taxon>Bacillota</taxon>
        <taxon>Negativicutes</taxon>
        <taxon>Veillonellales</taxon>
        <taxon>Veillonellaceae</taxon>
        <taxon>Dialister</taxon>
    </lineage>
</organism>
<reference evidence="1" key="1">
    <citation type="submission" date="2020-04" db="EMBL/GenBank/DDBJ databases">
        <title>Deep metagenomics examines the oral microbiome during advanced dental caries in children, revealing novel taxa and co-occurrences with host molecules.</title>
        <authorList>
            <person name="Baker J.L."/>
            <person name="Morton J.T."/>
            <person name="Dinis M."/>
            <person name="Alvarez R."/>
            <person name="Tran N.C."/>
            <person name="Knight R."/>
            <person name="Edlund A."/>
        </authorList>
    </citation>
    <scope>NUCLEOTIDE SEQUENCE</scope>
    <source>
        <strain evidence="1">JCVI_32_bin.14</strain>
    </source>
</reference>
<evidence type="ECO:0000313" key="2">
    <source>
        <dbReference type="Proteomes" id="UP000757890"/>
    </source>
</evidence>
<comment type="caution">
    <text evidence="1">The sequence shown here is derived from an EMBL/GenBank/DDBJ whole genome shotgun (WGS) entry which is preliminary data.</text>
</comment>
<evidence type="ECO:0000313" key="1">
    <source>
        <dbReference type="EMBL" id="MBF1129818.1"/>
    </source>
</evidence>
<sequence length="76" mass="8919">MDKRQRIVTLLMAFSTWKIGKEYCNECAEALRYIEKIFASHERLLNIIRNNTICGNGDAWMEIKNAVEEAEELIRN</sequence>
<accession>A0A930B6M0</accession>